<dbReference type="Pfam" id="PF06035">
    <property type="entry name" value="Peptidase_C93"/>
    <property type="match status" value="1"/>
</dbReference>
<evidence type="ECO:0008006" key="2">
    <source>
        <dbReference type="Google" id="ProtNLM"/>
    </source>
</evidence>
<name>Q6N4H9_RHOPA</name>
<organism evidence="1">
    <name type="scientific">Rhodopseudomonas palustris (strain ATCC BAA-98 / CGA009)</name>
    <dbReference type="NCBI Taxonomy" id="258594"/>
    <lineage>
        <taxon>Bacteria</taxon>
        <taxon>Pseudomonadati</taxon>
        <taxon>Pseudomonadota</taxon>
        <taxon>Alphaproteobacteria</taxon>
        <taxon>Hyphomicrobiales</taxon>
        <taxon>Nitrobacteraceae</taxon>
        <taxon>Rhodopseudomonas</taxon>
    </lineage>
</organism>
<sequence length="238" mass="26359">MHPLDRPSHRRVHDQLRSMLNKLLCPILSLAAVIVVVSPSAARPMAGRSGAIQLLAEVAPTLAPFQHVRFCIRYPLDCASDRDQTDRVELSPSTLKLLEAINRSVNSEIAPIQKVYGSDLKIGWTISPKAGDCNDYAVTKRHRLIESGLPARALRLSVVRTPDQIGHLVLLVSTTDGDLVLDNLTPSIRSWQNTDYEWLKIQSRADARLWSDVGRKIAEPADLKAPARLQLAAQRTAE</sequence>
<dbReference type="EMBL" id="BX572603">
    <property type="protein sequence ID" value="CAE28799.1"/>
    <property type="molecule type" value="Genomic_DNA"/>
</dbReference>
<proteinExistence type="predicted"/>
<dbReference type="AlphaFoldDB" id="Q6N4H9"/>
<gene>
    <name evidence="1" type="ordered locus">RPA3358</name>
</gene>
<dbReference type="Gene3D" id="3.10.620.30">
    <property type="match status" value="1"/>
</dbReference>
<evidence type="ECO:0000313" key="1">
    <source>
        <dbReference type="EMBL" id="CAE28799.1"/>
    </source>
</evidence>
<reference evidence="1" key="1">
    <citation type="journal article" date="2004" name="Nat. Biotechnol.">
        <title>Complete genome sequence of the metabolically versatile photosynthetic bacterium Rhodopseudomonas palustris.</title>
        <authorList>
            <person name="Larimer F.W."/>
            <person name="Chain P."/>
            <person name="Hauser L."/>
            <person name="Lamerdin J."/>
            <person name="Malfatti S."/>
            <person name="Do L."/>
            <person name="Land M.L."/>
            <person name="Pelletier D.A."/>
            <person name="Beatty J.T."/>
            <person name="Lang A.S."/>
            <person name="Tabita F.R."/>
            <person name="Gibson J.L."/>
            <person name="Hanson T.E."/>
            <person name="Bobst C."/>
            <person name="Torres J.L."/>
            <person name="Peres C."/>
            <person name="Harrison F.H."/>
            <person name="Gibson J."/>
            <person name="Harwood C.S."/>
        </authorList>
    </citation>
    <scope>NUCLEOTIDE SEQUENCE [LARGE SCALE GENOMIC DNA]</scope>
    <source>
        <strain evidence="1">CGA009</strain>
    </source>
</reference>
<dbReference type="HOGENOM" id="CLU_092032_0_0_5"/>
<dbReference type="PANTHER" id="PTHR39327">
    <property type="match status" value="1"/>
</dbReference>
<dbReference type="STRING" id="258594.RPA3358"/>
<dbReference type="eggNOG" id="COG3672">
    <property type="taxonomic scope" value="Bacteria"/>
</dbReference>
<dbReference type="PANTHER" id="PTHR39327:SF1">
    <property type="entry name" value="BLR5470 PROTEIN"/>
    <property type="match status" value="1"/>
</dbReference>
<dbReference type="InterPro" id="IPR010319">
    <property type="entry name" value="Transglutaminase-like_Cys_pept"/>
</dbReference>
<dbReference type="PhylomeDB" id="Q6N4H9"/>
<accession>Q6N4H9</accession>
<protein>
    <recommendedName>
        <fullName evidence="2">Transglutaminase</fullName>
    </recommendedName>
</protein>